<dbReference type="RefSeq" id="WP_084447956.1">
    <property type="nucleotide sequence ID" value="NZ_FWWW01000105.1"/>
</dbReference>
<name>A0A1W1W4L9_9BACT</name>
<reference evidence="2 3" key="1">
    <citation type="submission" date="2017-04" db="EMBL/GenBank/DDBJ databases">
        <authorList>
            <person name="Afonso C.L."/>
            <person name="Miller P.J."/>
            <person name="Scott M.A."/>
            <person name="Spackman E."/>
            <person name="Goraichik I."/>
            <person name="Dimitrov K.M."/>
            <person name="Suarez D.L."/>
            <person name="Swayne D.E."/>
        </authorList>
    </citation>
    <scope>NUCLEOTIDE SEQUENCE [LARGE SCALE GENOMIC DNA]</scope>
    <source>
        <strain evidence="2 3">DSM 11622</strain>
    </source>
</reference>
<dbReference type="PANTHER" id="PTHR11091">
    <property type="entry name" value="OXIDOREDUCTASE-RELATED"/>
    <property type="match status" value="1"/>
</dbReference>
<dbReference type="GO" id="GO:0016491">
    <property type="term" value="F:oxidoreductase activity"/>
    <property type="evidence" value="ECO:0007669"/>
    <property type="project" value="UniProtKB-KW"/>
</dbReference>
<sequence length="330" mass="35835">MSLRIPYPQLQQELKRVLLSLSFSEERAEHCATIFAQNSRDGVYTHGLNRFPTFAQAVRQGLIHPAAEPECVEQNGALERWDGNLAPGMYSAWVCMERAVFLAKEHGIGCVALRNTNHWMRGGTYGWQAAEAGCIGICFTNTIANVTPWGGKEARLGNNPLVIAVPRGEKPPVVLDMAVSQYSYGKLSTYATRQESLPVPGGYDQQGKLTTNAADILASERALPIGFWKGSGLSLVLDVLLTALSGGRSTAAITRSGTEAGVSQCFIALHQPNMHAALIEEILSYTKSGAPSETGGQVFYPGEQSFATRQDNLAHGIPVEEDIWQQVQQM</sequence>
<dbReference type="NCBIfam" id="NF009750">
    <property type="entry name" value="PRK13260.1"/>
    <property type="match status" value="1"/>
</dbReference>
<proteinExistence type="predicted"/>
<organism evidence="2 3">
    <name type="scientific">Hymenobacter roseosalivarius DSM 11622</name>
    <dbReference type="NCBI Taxonomy" id="645990"/>
    <lineage>
        <taxon>Bacteria</taxon>
        <taxon>Pseudomonadati</taxon>
        <taxon>Bacteroidota</taxon>
        <taxon>Cytophagia</taxon>
        <taxon>Cytophagales</taxon>
        <taxon>Hymenobacteraceae</taxon>
        <taxon>Hymenobacter</taxon>
    </lineage>
</organism>
<evidence type="ECO:0000256" key="1">
    <source>
        <dbReference type="ARBA" id="ARBA00023002"/>
    </source>
</evidence>
<dbReference type="AlphaFoldDB" id="A0A1W1W4L9"/>
<protein>
    <submittedName>
        <fullName evidence="2">Malate/L-lactate dehydrogenase</fullName>
    </submittedName>
</protein>
<dbReference type="SUPFAM" id="SSF89733">
    <property type="entry name" value="L-sulfolactate dehydrogenase-like"/>
    <property type="match status" value="1"/>
</dbReference>
<gene>
    <name evidence="2" type="ORF">SAMN00120144_4135</name>
</gene>
<dbReference type="InterPro" id="IPR003767">
    <property type="entry name" value="Malate/L-lactate_DH-like"/>
</dbReference>
<dbReference type="PANTHER" id="PTHR11091:SF3">
    <property type="entry name" value="2,3-DIKETO-L-GULONATE REDUCTASE"/>
    <property type="match status" value="1"/>
</dbReference>
<keyword evidence="1" id="KW-0560">Oxidoreductase</keyword>
<dbReference type="EMBL" id="FWWW01000105">
    <property type="protein sequence ID" value="SMC00592.1"/>
    <property type="molecule type" value="Genomic_DNA"/>
</dbReference>
<dbReference type="Gene3D" id="1.10.1530.10">
    <property type="match status" value="1"/>
</dbReference>
<dbReference type="Gene3D" id="3.30.1370.60">
    <property type="entry name" value="Hypothetical oxidoreductase yiak, domain 2"/>
    <property type="match status" value="1"/>
</dbReference>
<dbReference type="STRING" id="645990.SAMN00120144_4135"/>
<dbReference type="InterPro" id="IPR036111">
    <property type="entry name" value="Mal/L-sulfo/L-lacto_DH-like_sf"/>
</dbReference>
<dbReference type="InterPro" id="IPR043144">
    <property type="entry name" value="Mal/L-sulf/L-lact_DH-like_ah"/>
</dbReference>
<dbReference type="OrthoDB" id="9769447at2"/>
<dbReference type="Pfam" id="PF02615">
    <property type="entry name" value="Ldh_2"/>
    <property type="match status" value="1"/>
</dbReference>
<accession>A0A1W1W4L9</accession>
<evidence type="ECO:0000313" key="3">
    <source>
        <dbReference type="Proteomes" id="UP000192266"/>
    </source>
</evidence>
<keyword evidence="3" id="KW-1185">Reference proteome</keyword>
<dbReference type="InterPro" id="IPR043143">
    <property type="entry name" value="Mal/L-sulf/L-lact_DH-like_NADP"/>
</dbReference>
<evidence type="ECO:0000313" key="2">
    <source>
        <dbReference type="EMBL" id="SMC00592.1"/>
    </source>
</evidence>
<dbReference type="Proteomes" id="UP000192266">
    <property type="component" value="Unassembled WGS sequence"/>
</dbReference>